<sequence>MTDSPDETRARELLRAWDSQQAAYITHREARFEVMLDALASAITPGSTVLDLACGPGSLAQRVLRRFESVRVVAVDYDPLLLELGRHALAEFGDRVEFIDADLVDPDWMTALPSARIDAVASSTALHWLAPPVLTRLYQDLGRLLPPGGVFLNGDHLRLSDGRRLFAELAAADDRRSQERGRADGAMTWVEWFPAAMASGPWAAHGPERERRFADRPPTPDLSVDFHVDALRVGGFVEAGTAWQHYDDYVILAQR</sequence>
<dbReference type="EMBL" id="CP015453">
    <property type="protein sequence ID" value="AWH94290.1"/>
    <property type="molecule type" value="Genomic_DNA"/>
</dbReference>
<dbReference type="PANTHER" id="PTHR43591">
    <property type="entry name" value="METHYLTRANSFERASE"/>
    <property type="match status" value="1"/>
</dbReference>
<gene>
    <name evidence="2" type="ORF">A6048_00790</name>
</gene>
<dbReference type="SUPFAM" id="SSF53335">
    <property type="entry name" value="S-adenosyl-L-methionine-dependent methyltransferases"/>
    <property type="match status" value="1"/>
</dbReference>
<evidence type="ECO:0000313" key="3">
    <source>
        <dbReference type="Proteomes" id="UP000244903"/>
    </source>
</evidence>
<dbReference type="Gene3D" id="3.40.50.150">
    <property type="entry name" value="Vaccinia Virus protein VP39"/>
    <property type="match status" value="1"/>
</dbReference>
<dbReference type="Proteomes" id="UP000244903">
    <property type="component" value="Chromosome"/>
</dbReference>
<dbReference type="KEGG" id="dpc:A6048_00790"/>
<proteinExistence type="predicted"/>
<dbReference type="PANTHER" id="PTHR43591:SF108">
    <property type="entry name" value="S-ADENOSYL-L-METHIONINE-DEPENDENT METHYLTRANSFERASE"/>
    <property type="match status" value="1"/>
</dbReference>
<dbReference type="Pfam" id="PF13649">
    <property type="entry name" value="Methyltransf_25"/>
    <property type="match status" value="1"/>
</dbReference>
<evidence type="ECO:0000259" key="1">
    <source>
        <dbReference type="Pfam" id="PF13649"/>
    </source>
</evidence>
<feature type="domain" description="Methyltransferase" evidence="1">
    <location>
        <begin position="49"/>
        <end position="149"/>
    </location>
</feature>
<protein>
    <recommendedName>
        <fullName evidence="1">Methyltransferase domain-containing protein</fullName>
    </recommendedName>
</protein>
<dbReference type="RefSeq" id="WP_235027632.1">
    <property type="nucleotide sequence ID" value="NZ_CP015453.1"/>
</dbReference>
<keyword evidence="3" id="KW-1185">Reference proteome</keyword>
<dbReference type="InterPro" id="IPR029063">
    <property type="entry name" value="SAM-dependent_MTases_sf"/>
</dbReference>
<name>A0AAD0JQY1_9ACTN</name>
<organism evidence="2 3">
    <name type="scientific">Dietzia psychralcaliphila</name>
    <dbReference type="NCBI Taxonomy" id="139021"/>
    <lineage>
        <taxon>Bacteria</taxon>
        <taxon>Bacillati</taxon>
        <taxon>Actinomycetota</taxon>
        <taxon>Actinomycetes</taxon>
        <taxon>Mycobacteriales</taxon>
        <taxon>Dietziaceae</taxon>
        <taxon>Dietzia</taxon>
    </lineage>
</organism>
<dbReference type="InterPro" id="IPR041698">
    <property type="entry name" value="Methyltransf_25"/>
</dbReference>
<evidence type="ECO:0000313" key="2">
    <source>
        <dbReference type="EMBL" id="AWH94290.1"/>
    </source>
</evidence>
<reference evidence="2 3" key="1">
    <citation type="submission" date="2016-04" db="EMBL/GenBank/DDBJ databases">
        <title>Complete genome sequence of the haloalkaliphilic hydrocarbon-degrading bacterium Dietzia psychralcaliphila ILA-1T, isolated from a drain of a fish product-processing plant.</title>
        <authorList>
            <person name="Zhao J."/>
            <person name="Hu B."/>
            <person name="Geng S."/>
            <person name="Nie Y."/>
            <person name="Tang Y."/>
        </authorList>
    </citation>
    <scope>NUCLEOTIDE SEQUENCE [LARGE SCALE GENOMIC DNA]</scope>
    <source>
        <strain evidence="2 3">ILA-1</strain>
    </source>
</reference>
<accession>A0AAD0JQY1</accession>
<dbReference type="AlphaFoldDB" id="A0AAD0JQY1"/>
<dbReference type="CDD" id="cd02440">
    <property type="entry name" value="AdoMet_MTases"/>
    <property type="match status" value="1"/>
</dbReference>